<dbReference type="CDD" id="cd00093">
    <property type="entry name" value="HTH_XRE"/>
    <property type="match status" value="1"/>
</dbReference>
<evidence type="ECO:0000313" key="3">
    <source>
        <dbReference type="EMBL" id="MFC4479540.1"/>
    </source>
</evidence>
<dbReference type="Proteomes" id="UP001596003">
    <property type="component" value="Unassembled WGS sequence"/>
</dbReference>
<reference evidence="4" key="1">
    <citation type="journal article" date="2019" name="Int. J. Syst. Evol. Microbiol.">
        <title>The Global Catalogue of Microorganisms (GCM) 10K type strain sequencing project: providing services to taxonomists for standard genome sequencing and annotation.</title>
        <authorList>
            <consortium name="The Broad Institute Genomics Platform"/>
            <consortium name="The Broad Institute Genome Sequencing Center for Infectious Disease"/>
            <person name="Wu L."/>
            <person name="Ma J."/>
        </authorList>
    </citation>
    <scope>NUCLEOTIDE SEQUENCE [LARGE SCALE GENOMIC DNA]</scope>
    <source>
        <strain evidence="4">NBRC 103627</strain>
    </source>
</reference>
<dbReference type="SMART" id="SM00530">
    <property type="entry name" value="HTH_XRE"/>
    <property type="match status" value="1"/>
</dbReference>
<feature type="coiled-coil region" evidence="1">
    <location>
        <begin position="106"/>
        <end position="137"/>
    </location>
</feature>
<dbReference type="InterPro" id="IPR001387">
    <property type="entry name" value="Cro/C1-type_HTH"/>
</dbReference>
<dbReference type="SUPFAM" id="SSF47413">
    <property type="entry name" value="lambda repressor-like DNA-binding domains"/>
    <property type="match status" value="1"/>
</dbReference>
<dbReference type="PROSITE" id="PS50943">
    <property type="entry name" value="HTH_CROC1"/>
    <property type="match status" value="1"/>
</dbReference>
<name>A0ABV8ZNQ5_9FLAO</name>
<accession>A0ABV8ZNQ5</accession>
<dbReference type="InterPro" id="IPR010982">
    <property type="entry name" value="Lambda_DNA-bd_dom_sf"/>
</dbReference>
<evidence type="ECO:0000256" key="1">
    <source>
        <dbReference type="SAM" id="Coils"/>
    </source>
</evidence>
<comment type="caution">
    <text evidence="3">The sequence shown here is derived from an EMBL/GenBank/DDBJ whole genome shotgun (WGS) entry which is preliminary data.</text>
</comment>
<feature type="domain" description="HTH cro/C1-type" evidence="2">
    <location>
        <begin position="14"/>
        <end position="67"/>
    </location>
</feature>
<evidence type="ECO:0000259" key="2">
    <source>
        <dbReference type="PROSITE" id="PS50943"/>
    </source>
</evidence>
<evidence type="ECO:0000313" key="4">
    <source>
        <dbReference type="Proteomes" id="UP001596003"/>
    </source>
</evidence>
<sequence>MSTLTRPNHIGRKISRIRELKDMKQEALAQALGTNQQAVSIMENSETIDEEKLIQVAKALGVSVEAIKNFSEEGVINYFNTFTENDFSHSQGTNFGSNNVCTFNPLDKLIESVEENKKLYERLLQAEKDKIEYLEKLLKEK</sequence>
<dbReference type="RefSeq" id="WP_379800834.1">
    <property type="nucleotide sequence ID" value="NZ_JBHSFY010000016.1"/>
</dbReference>
<gene>
    <name evidence="3" type="ORF">ACFO3N_20845</name>
</gene>
<proteinExistence type="predicted"/>
<dbReference type="Gene3D" id="1.10.260.40">
    <property type="entry name" value="lambda repressor-like DNA-binding domains"/>
    <property type="match status" value="1"/>
</dbReference>
<keyword evidence="4" id="KW-1185">Reference proteome</keyword>
<keyword evidence="1" id="KW-0175">Coiled coil</keyword>
<organism evidence="3 4">
    <name type="scientific">Flavobacterium chungangensis</name>
    <dbReference type="NCBI Taxonomy" id="2708132"/>
    <lineage>
        <taxon>Bacteria</taxon>
        <taxon>Pseudomonadati</taxon>
        <taxon>Bacteroidota</taxon>
        <taxon>Flavobacteriia</taxon>
        <taxon>Flavobacteriales</taxon>
        <taxon>Flavobacteriaceae</taxon>
        <taxon>Flavobacterium</taxon>
    </lineage>
</organism>
<protein>
    <submittedName>
        <fullName evidence="3">Helix-turn-helix domain-containing protein</fullName>
    </submittedName>
</protein>
<dbReference type="Pfam" id="PF01381">
    <property type="entry name" value="HTH_3"/>
    <property type="match status" value="1"/>
</dbReference>
<dbReference type="EMBL" id="JBHSFY010000016">
    <property type="protein sequence ID" value="MFC4479540.1"/>
    <property type="molecule type" value="Genomic_DNA"/>
</dbReference>